<reference evidence="10 11" key="1">
    <citation type="journal article" date="2008" name="Appl. Environ. Microbiol.">
        <title>Genomic insights into Mn(II) oxidation by the marine alphaproteobacterium Aurantimonas sp. strain SI85-9A1.</title>
        <authorList>
            <person name="Dick G.J."/>
            <person name="Podell S."/>
            <person name="Johnson H.A."/>
            <person name="Rivera-Espinoza Y."/>
            <person name="Bernier-Latmani R."/>
            <person name="McCarthy J.K."/>
            <person name="Torpey J.W."/>
            <person name="Clement B.G."/>
            <person name="Gaasterland T."/>
            <person name="Tebo B.M."/>
        </authorList>
    </citation>
    <scope>NUCLEOTIDE SEQUENCE [LARGE SCALE GENOMIC DNA]</scope>
    <source>
        <strain evidence="10 11">SI85-9A1</strain>
    </source>
</reference>
<evidence type="ECO:0000256" key="2">
    <source>
        <dbReference type="ARBA" id="ARBA00004953"/>
    </source>
</evidence>
<protein>
    <recommendedName>
        <fullName evidence="9">Cobalamin biosynthesis protein CobD</fullName>
    </recommendedName>
</protein>
<dbReference type="PANTHER" id="PTHR34308:SF1">
    <property type="entry name" value="COBALAMIN BIOSYNTHESIS PROTEIN CBIB"/>
    <property type="match status" value="1"/>
</dbReference>
<dbReference type="Pfam" id="PF03186">
    <property type="entry name" value="CobD_Cbib"/>
    <property type="match status" value="1"/>
</dbReference>
<dbReference type="HAMAP" id="MF_00024">
    <property type="entry name" value="CobD_CbiB"/>
    <property type="match status" value="1"/>
</dbReference>
<evidence type="ECO:0000256" key="3">
    <source>
        <dbReference type="ARBA" id="ARBA00006263"/>
    </source>
</evidence>
<dbReference type="UniPathway" id="UPA00148"/>
<dbReference type="NCBIfam" id="TIGR00380">
    <property type="entry name" value="cobal_cbiB"/>
    <property type="match status" value="1"/>
</dbReference>
<dbReference type="OrthoDB" id="9811967at2"/>
<feature type="transmembrane region" description="Helical" evidence="9">
    <location>
        <begin position="219"/>
        <end position="243"/>
    </location>
</feature>
<feature type="transmembrane region" description="Helical" evidence="9">
    <location>
        <begin position="84"/>
        <end position="102"/>
    </location>
</feature>
<dbReference type="GO" id="GO:0005886">
    <property type="term" value="C:plasma membrane"/>
    <property type="evidence" value="ECO:0007669"/>
    <property type="project" value="UniProtKB-SubCell"/>
</dbReference>
<keyword evidence="7 9" id="KW-1133">Transmembrane helix</keyword>
<organism evidence="10 11">
    <name type="scientific">Aurantimonas manganoxydans (strain ATCC BAA-1229 / DSM 21871 / SI85-9A1)</name>
    <dbReference type="NCBI Taxonomy" id="287752"/>
    <lineage>
        <taxon>Bacteria</taxon>
        <taxon>Pseudomonadati</taxon>
        <taxon>Pseudomonadota</taxon>
        <taxon>Alphaproteobacteria</taxon>
        <taxon>Hyphomicrobiales</taxon>
        <taxon>Aurantimonadaceae</taxon>
        <taxon>Aurantimonas</taxon>
    </lineage>
</organism>
<keyword evidence="4 9" id="KW-1003">Cell membrane</keyword>
<evidence type="ECO:0000313" key="10">
    <source>
        <dbReference type="EMBL" id="EAS49102.1"/>
    </source>
</evidence>
<evidence type="ECO:0000256" key="5">
    <source>
        <dbReference type="ARBA" id="ARBA00022573"/>
    </source>
</evidence>
<proteinExistence type="inferred from homology"/>
<accession>Q1YF71</accession>
<evidence type="ECO:0000256" key="4">
    <source>
        <dbReference type="ARBA" id="ARBA00022475"/>
    </source>
</evidence>
<comment type="similarity">
    <text evidence="3 9">Belongs to the CobD/CbiB family.</text>
</comment>
<feature type="transmembrane region" description="Helical" evidence="9">
    <location>
        <begin position="301"/>
        <end position="327"/>
    </location>
</feature>
<dbReference type="RefSeq" id="WP_009211123.1">
    <property type="nucleotide sequence ID" value="NZ_BBWP01000006.1"/>
</dbReference>
<comment type="caution">
    <text evidence="10">The sequence shown here is derived from an EMBL/GenBank/DDBJ whole genome shotgun (WGS) entry which is preliminary data.</text>
</comment>
<dbReference type="EMBL" id="AAPJ01000006">
    <property type="protein sequence ID" value="EAS49102.1"/>
    <property type="molecule type" value="Genomic_DNA"/>
</dbReference>
<dbReference type="GO" id="GO:0048472">
    <property type="term" value="F:threonine-phosphate decarboxylase activity"/>
    <property type="evidence" value="ECO:0007669"/>
    <property type="project" value="InterPro"/>
</dbReference>
<evidence type="ECO:0000256" key="1">
    <source>
        <dbReference type="ARBA" id="ARBA00004651"/>
    </source>
</evidence>
<dbReference type="GO" id="GO:0009236">
    <property type="term" value="P:cobalamin biosynthetic process"/>
    <property type="evidence" value="ECO:0007669"/>
    <property type="project" value="UniProtKB-UniRule"/>
</dbReference>
<evidence type="ECO:0000256" key="8">
    <source>
        <dbReference type="ARBA" id="ARBA00023136"/>
    </source>
</evidence>
<dbReference type="PANTHER" id="PTHR34308">
    <property type="entry name" value="COBALAMIN BIOSYNTHESIS PROTEIN CBIB"/>
    <property type="match status" value="1"/>
</dbReference>
<dbReference type="Proteomes" id="UP000000321">
    <property type="component" value="Unassembled WGS sequence"/>
</dbReference>
<comment type="function">
    <text evidence="9">Converts cobyric acid to cobinamide by the addition of aminopropanol on the F carboxylic group.</text>
</comment>
<name>Q1YF71_AURMS</name>
<evidence type="ECO:0000256" key="6">
    <source>
        <dbReference type="ARBA" id="ARBA00022692"/>
    </source>
</evidence>
<evidence type="ECO:0000256" key="7">
    <source>
        <dbReference type="ARBA" id="ARBA00022989"/>
    </source>
</evidence>
<gene>
    <name evidence="9" type="primary">cobD</name>
    <name evidence="10" type="ORF">SI859A1_03310</name>
</gene>
<dbReference type="HOGENOM" id="CLU_054212_0_1_5"/>
<dbReference type="InterPro" id="IPR004485">
    <property type="entry name" value="Cobalamin_biosynth_CobD/CbiB"/>
</dbReference>
<feature type="transmembrane region" description="Helical" evidence="9">
    <location>
        <begin position="59"/>
        <end position="78"/>
    </location>
</feature>
<keyword evidence="8 9" id="KW-0472">Membrane</keyword>
<feature type="transmembrane region" description="Helical" evidence="9">
    <location>
        <begin position="165"/>
        <end position="182"/>
    </location>
</feature>
<evidence type="ECO:0000313" key="11">
    <source>
        <dbReference type="Proteomes" id="UP000000321"/>
    </source>
</evidence>
<evidence type="ECO:0000256" key="9">
    <source>
        <dbReference type="HAMAP-Rule" id="MF_00024"/>
    </source>
</evidence>
<comment type="subcellular location">
    <subcellularLocation>
        <location evidence="1 9">Cell membrane</location>
        <topology evidence="1 9">Multi-pass membrane protein</topology>
    </subcellularLocation>
</comment>
<sequence length="329" mass="34471">MSLHFALLLAGTALDRLVGDPDWLWRRLPHPVVLFGKAVDALDARLNREGYSQARRRRNGFVAAAILVGGAAAIGLVLSHVFAMAGPLGWVLEILVLAVFLAQKSLVDHVRAVADALVGEGLAGGRLAVAMIVGRDPDALDEAGVCRAAIESLAENASDGVVAPFLWYLVFGLPGLLAYKAVNTADSMIGHMNARYRAFGFASAKLDDAMNWPAARLTALLFALAAAFCARRSFLVGALMAIVRRDAPRHRSPNAGWPEAAVAASLDLSLGGPRSYGELVVEAPMLNPVGRRAANVADIGAAIGLFGGMANLLLSIAAILALAAWTLGL</sequence>
<dbReference type="AlphaFoldDB" id="Q1YF71"/>
<keyword evidence="6 9" id="KW-0812">Transmembrane</keyword>
<keyword evidence="5 9" id="KW-0169">Cobalamin biosynthesis</keyword>
<dbReference type="BioCyc" id="AURANTIMONAS:SI859A1_03310-MONOMER"/>
<comment type="pathway">
    <text evidence="2 9">Cofactor biosynthesis; adenosylcobalamin biosynthesis.</text>
</comment>
<keyword evidence="11" id="KW-1185">Reference proteome</keyword>
<dbReference type="GO" id="GO:0015420">
    <property type="term" value="F:ABC-type vitamin B12 transporter activity"/>
    <property type="evidence" value="ECO:0007669"/>
    <property type="project" value="UniProtKB-UniRule"/>
</dbReference>